<dbReference type="Proteomes" id="UP000324222">
    <property type="component" value="Unassembled WGS sequence"/>
</dbReference>
<feature type="region of interest" description="Disordered" evidence="1">
    <location>
        <begin position="1"/>
        <end position="46"/>
    </location>
</feature>
<comment type="caution">
    <text evidence="2">The sequence shown here is derived from an EMBL/GenBank/DDBJ whole genome shotgun (WGS) entry which is preliminary data.</text>
</comment>
<keyword evidence="3" id="KW-1185">Reference proteome</keyword>
<feature type="compositionally biased region" description="Gly residues" evidence="1">
    <location>
        <begin position="13"/>
        <end position="22"/>
    </location>
</feature>
<evidence type="ECO:0000313" key="3">
    <source>
        <dbReference type="Proteomes" id="UP000324222"/>
    </source>
</evidence>
<proteinExistence type="predicted"/>
<gene>
    <name evidence="2" type="ORF">E2C01_012982</name>
</gene>
<sequence>MAGRRSLALPDGGQAGRQGVGEGYEWPPRGQVFAAPTPSSTCSQPAWQQPAPELSLYLAGRGGEAGCPGVWCHRPDTLVRRGRGTPLLLLLLLLLPGDKLDG</sequence>
<evidence type="ECO:0000256" key="1">
    <source>
        <dbReference type="SAM" id="MobiDB-lite"/>
    </source>
</evidence>
<reference evidence="2 3" key="1">
    <citation type="submission" date="2019-05" db="EMBL/GenBank/DDBJ databases">
        <title>Another draft genome of Portunus trituberculatus and its Hox gene families provides insights of decapod evolution.</title>
        <authorList>
            <person name="Jeong J.-H."/>
            <person name="Song I."/>
            <person name="Kim S."/>
            <person name="Choi T."/>
            <person name="Kim D."/>
            <person name="Ryu S."/>
            <person name="Kim W."/>
        </authorList>
    </citation>
    <scope>NUCLEOTIDE SEQUENCE [LARGE SCALE GENOMIC DNA]</scope>
    <source>
        <tissue evidence="2">Muscle</tissue>
    </source>
</reference>
<feature type="compositionally biased region" description="Polar residues" evidence="1">
    <location>
        <begin position="37"/>
        <end position="46"/>
    </location>
</feature>
<protein>
    <submittedName>
        <fullName evidence="2">Uncharacterized protein</fullName>
    </submittedName>
</protein>
<evidence type="ECO:0000313" key="2">
    <source>
        <dbReference type="EMBL" id="MPC20053.1"/>
    </source>
</evidence>
<organism evidence="2 3">
    <name type="scientific">Portunus trituberculatus</name>
    <name type="common">Swimming crab</name>
    <name type="synonym">Neptunus trituberculatus</name>
    <dbReference type="NCBI Taxonomy" id="210409"/>
    <lineage>
        <taxon>Eukaryota</taxon>
        <taxon>Metazoa</taxon>
        <taxon>Ecdysozoa</taxon>
        <taxon>Arthropoda</taxon>
        <taxon>Crustacea</taxon>
        <taxon>Multicrustacea</taxon>
        <taxon>Malacostraca</taxon>
        <taxon>Eumalacostraca</taxon>
        <taxon>Eucarida</taxon>
        <taxon>Decapoda</taxon>
        <taxon>Pleocyemata</taxon>
        <taxon>Brachyura</taxon>
        <taxon>Eubrachyura</taxon>
        <taxon>Portunoidea</taxon>
        <taxon>Portunidae</taxon>
        <taxon>Portuninae</taxon>
        <taxon>Portunus</taxon>
    </lineage>
</organism>
<dbReference type="EMBL" id="VSRR010000829">
    <property type="protein sequence ID" value="MPC20053.1"/>
    <property type="molecule type" value="Genomic_DNA"/>
</dbReference>
<name>A0A5B7DFQ9_PORTR</name>
<accession>A0A5B7DFQ9</accession>
<dbReference type="AlphaFoldDB" id="A0A5B7DFQ9"/>